<evidence type="ECO:0000313" key="4">
    <source>
        <dbReference type="Proteomes" id="UP001174909"/>
    </source>
</evidence>
<dbReference type="InterPro" id="IPR036477">
    <property type="entry name" value="Formyl_transf_N_sf"/>
</dbReference>
<dbReference type="Pfam" id="PF00551">
    <property type="entry name" value="Formyl_trans_N"/>
    <property type="match status" value="1"/>
</dbReference>
<evidence type="ECO:0000259" key="2">
    <source>
        <dbReference type="Pfam" id="PF00551"/>
    </source>
</evidence>
<dbReference type="InterPro" id="IPR041711">
    <property type="entry name" value="Met-tRNA-FMT_N"/>
</dbReference>
<dbReference type="GO" id="GO:0004479">
    <property type="term" value="F:methionyl-tRNA formyltransferase activity"/>
    <property type="evidence" value="ECO:0007669"/>
    <property type="project" value="UniProtKB-EC"/>
</dbReference>
<dbReference type="PANTHER" id="PTHR11138:SF5">
    <property type="entry name" value="METHIONYL-TRNA FORMYLTRANSFERASE, MITOCHONDRIAL"/>
    <property type="match status" value="1"/>
</dbReference>
<proteinExistence type="predicted"/>
<dbReference type="InterPro" id="IPR001555">
    <property type="entry name" value="GART_AS"/>
</dbReference>
<dbReference type="EC" id="2.1.2.9" evidence="1"/>
<dbReference type="Gene3D" id="3.40.50.12230">
    <property type="match status" value="1"/>
</dbReference>
<gene>
    <name evidence="3" type="ORF">GBAR_LOCUS12884</name>
</gene>
<organism evidence="3 4">
    <name type="scientific">Geodia barretti</name>
    <name type="common">Barrett's horny sponge</name>
    <dbReference type="NCBI Taxonomy" id="519541"/>
    <lineage>
        <taxon>Eukaryota</taxon>
        <taxon>Metazoa</taxon>
        <taxon>Porifera</taxon>
        <taxon>Demospongiae</taxon>
        <taxon>Heteroscleromorpha</taxon>
        <taxon>Tetractinellida</taxon>
        <taxon>Astrophorina</taxon>
        <taxon>Geodiidae</taxon>
        <taxon>Geodia</taxon>
    </lineage>
</organism>
<sequence length="205" mass="21152">MKPLRLVFMGTPAYAVPTLDALCASGHSIAAVYTQPPRAAERGRKVRPTPVAVRAEAAGFPVRTPPSLKREEAQTAFAALGADLAVTVAYGLILPPAVLAAPRLGCINAHASLLPRWRGAAPIQRAIMAGDTETGVTIMRMDEGLDTGPILAAEAVPIGPETTGGALHDMLAALSARLVVDAIDALAAGTLAETPQPSGRRDLRG</sequence>
<name>A0AA35WIP9_GEOBA</name>
<dbReference type="EMBL" id="CASHTH010001918">
    <property type="protein sequence ID" value="CAI8021849.1"/>
    <property type="molecule type" value="Genomic_DNA"/>
</dbReference>
<dbReference type="PANTHER" id="PTHR11138">
    <property type="entry name" value="METHIONYL-TRNA FORMYLTRANSFERASE"/>
    <property type="match status" value="1"/>
</dbReference>
<reference evidence="3" key="1">
    <citation type="submission" date="2023-03" db="EMBL/GenBank/DDBJ databases">
        <authorList>
            <person name="Steffen K."/>
            <person name="Cardenas P."/>
        </authorList>
    </citation>
    <scope>NUCLEOTIDE SEQUENCE</scope>
</reference>
<evidence type="ECO:0000256" key="1">
    <source>
        <dbReference type="ARBA" id="ARBA00012261"/>
    </source>
</evidence>
<dbReference type="CDD" id="cd08646">
    <property type="entry name" value="FMT_core_Met-tRNA-FMT_N"/>
    <property type="match status" value="1"/>
</dbReference>
<comment type="caution">
    <text evidence="3">The sequence shown here is derived from an EMBL/GenBank/DDBJ whole genome shotgun (WGS) entry which is preliminary data.</text>
</comment>
<evidence type="ECO:0000313" key="3">
    <source>
        <dbReference type="EMBL" id="CAI8021849.1"/>
    </source>
</evidence>
<keyword evidence="4" id="KW-1185">Reference proteome</keyword>
<accession>A0AA35WIP9</accession>
<dbReference type="Proteomes" id="UP001174909">
    <property type="component" value="Unassembled WGS sequence"/>
</dbReference>
<dbReference type="InterPro" id="IPR002376">
    <property type="entry name" value="Formyl_transf_N"/>
</dbReference>
<dbReference type="GO" id="GO:0005829">
    <property type="term" value="C:cytosol"/>
    <property type="evidence" value="ECO:0007669"/>
    <property type="project" value="TreeGrafter"/>
</dbReference>
<protein>
    <recommendedName>
        <fullName evidence="1">methionyl-tRNA formyltransferase</fullName>
        <ecNumber evidence="1">2.1.2.9</ecNumber>
    </recommendedName>
</protein>
<dbReference type="SUPFAM" id="SSF53328">
    <property type="entry name" value="Formyltransferase"/>
    <property type="match status" value="1"/>
</dbReference>
<dbReference type="AlphaFoldDB" id="A0AA35WIP9"/>
<feature type="domain" description="Formyl transferase N-terminal" evidence="2">
    <location>
        <begin position="5"/>
        <end position="183"/>
    </location>
</feature>
<dbReference type="PROSITE" id="PS00373">
    <property type="entry name" value="GART"/>
    <property type="match status" value="1"/>
</dbReference>